<evidence type="ECO:0000256" key="1">
    <source>
        <dbReference type="SAM" id="MobiDB-lite"/>
    </source>
</evidence>
<dbReference type="AlphaFoldDB" id="A0A0A9FHN0"/>
<protein>
    <submittedName>
        <fullName evidence="2">Uncharacterized protein</fullName>
    </submittedName>
</protein>
<dbReference type="EMBL" id="GBRH01190113">
    <property type="protein sequence ID" value="JAE07783.1"/>
    <property type="molecule type" value="Transcribed_RNA"/>
</dbReference>
<organism evidence="2">
    <name type="scientific">Arundo donax</name>
    <name type="common">Giant reed</name>
    <name type="synonym">Donax arundinaceus</name>
    <dbReference type="NCBI Taxonomy" id="35708"/>
    <lineage>
        <taxon>Eukaryota</taxon>
        <taxon>Viridiplantae</taxon>
        <taxon>Streptophyta</taxon>
        <taxon>Embryophyta</taxon>
        <taxon>Tracheophyta</taxon>
        <taxon>Spermatophyta</taxon>
        <taxon>Magnoliopsida</taxon>
        <taxon>Liliopsida</taxon>
        <taxon>Poales</taxon>
        <taxon>Poaceae</taxon>
        <taxon>PACMAD clade</taxon>
        <taxon>Arundinoideae</taxon>
        <taxon>Arundineae</taxon>
        <taxon>Arundo</taxon>
    </lineage>
</organism>
<reference evidence="2" key="1">
    <citation type="submission" date="2014-09" db="EMBL/GenBank/DDBJ databases">
        <authorList>
            <person name="Magalhaes I.L.F."/>
            <person name="Oliveira U."/>
            <person name="Santos F.R."/>
            <person name="Vidigal T.H.D.A."/>
            <person name="Brescovit A.D."/>
            <person name="Santos A.J."/>
        </authorList>
    </citation>
    <scope>NUCLEOTIDE SEQUENCE</scope>
    <source>
        <tissue evidence="2">Shoot tissue taken approximately 20 cm above the soil surface</tissue>
    </source>
</reference>
<feature type="region of interest" description="Disordered" evidence="1">
    <location>
        <begin position="1"/>
        <end position="20"/>
    </location>
</feature>
<name>A0A0A9FHN0_ARUDO</name>
<reference evidence="2" key="2">
    <citation type="journal article" date="2015" name="Data Brief">
        <title>Shoot transcriptome of the giant reed, Arundo donax.</title>
        <authorList>
            <person name="Barrero R.A."/>
            <person name="Guerrero F.D."/>
            <person name="Moolhuijzen P."/>
            <person name="Goolsby J.A."/>
            <person name="Tidwell J."/>
            <person name="Bellgard S.E."/>
            <person name="Bellgard M.I."/>
        </authorList>
    </citation>
    <scope>NUCLEOTIDE SEQUENCE</scope>
    <source>
        <tissue evidence="2">Shoot tissue taken approximately 20 cm above the soil surface</tissue>
    </source>
</reference>
<proteinExistence type="predicted"/>
<evidence type="ECO:0000313" key="2">
    <source>
        <dbReference type="EMBL" id="JAE07783.1"/>
    </source>
</evidence>
<accession>A0A0A9FHN0</accession>
<sequence length="20" mass="2459">MRTTRRREHRKEAGSLRTCN</sequence>